<dbReference type="RefSeq" id="WP_108963018.1">
    <property type="nucleotide sequence ID" value="NZ_QEFB01000010.1"/>
</dbReference>
<dbReference type="Proteomes" id="UP000244962">
    <property type="component" value="Unassembled WGS sequence"/>
</dbReference>
<comment type="caution">
    <text evidence="2">The sequence shown here is derived from an EMBL/GenBank/DDBJ whole genome shotgun (WGS) entry which is preliminary data.</text>
</comment>
<keyword evidence="3" id="KW-1185">Reference proteome</keyword>
<proteinExistence type="predicted"/>
<keyword evidence="1" id="KW-0472">Membrane</keyword>
<protein>
    <recommendedName>
        <fullName evidence="4">Type 4 fimbrial biogenesis protein PilX N-terminal domain-containing protein</fullName>
    </recommendedName>
</protein>
<evidence type="ECO:0000313" key="2">
    <source>
        <dbReference type="EMBL" id="PWC06737.1"/>
    </source>
</evidence>
<evidence type="ECO:0008006" key="4">
    <source>
        <dbReference type="Google" id="ProtNLM"/>
    </source>
</evidence>
<gene>
    <name evidence="2" type="ORF">DF223_09750</name>
</gene>
<evidence type="ECO:0000256" key="1">
    <source>
        <dbReference type="SAM" id="Phobius"/>
    </source>
</evidence>
<reference evidence="3" key="1">
    <citation type="submission" date="2018-04" db="EMBL/GenBank/DDBJ databases">
        <authorList>
            <person name="Liu S."/>
            <person name="Wang Z."/>
            <person name="Li J."/>
        </authorList>
    </citation>
    <scope>NUCLEOTIDE SEQUENCE [LARGE SCALE GENOMIC DNA]</scope>
    <source>
        <strain evidence="3">622</strain>
    </source>
</reference>
<evidence type="ECO:0000313" key="3">
    <source>
        <dbReference type="Proteomes" id="UP000244962"/>
    </source>
</evidence>
<organism evidence="2 3">
    <name type="scientific">Mycetocola zhujimingii</name>
    <dbReference type="NCBI Taxonomy" id="2079792"/>
    <lineage>
        <taxon>Bacteria</taxon>
        <taxon>Bacillati</taxon>
        <taxon>Actinomycetota</taxon>
        <taxon>Actinomycetes</taxon>
        <taxon>Micrococcales</taxon>
        <taxon>Microbacteriaceae</taxon>
        <taxon>Mycetocola</taxon>
    </lineage>
</organism>
<keyword evidence="1" id="KW-0812">Transmembrane</keyword>
<dbReference type="EMBL" id="QEFB01000010">
    <property type="protein sequence ID" value="PWC06737.1"/>
    <property type="molecule type" value="Genomic_DNA"/>
</dbReference>
<name>A0A2U1TCW6_9MICO</name>
<keyword evidence="1" id="KW-1133">Transmembrane helix</keyword>
<dbReference type="AlphaFoldDB" id="A0A2U1TCW6"/>
<accession>A0A2U1TCW6</accession>
<sequence>MKRVNALTVRGSETGAALVMVIVIGFVLMVMVATATTVALSSTVKSDTDQNWNGAMAAAYAGVEDYQSKLSNDNSYVKYGNPSAPFSSGSVVTLPTGALQNKAFGIGPDGTWASVAGSDGTASYRYEVDSSAYGVSGLLRLRSSGRVGESVRTLVVNVKQQGFIDFLYFTEYEMTDPAQVKKSSERCSVDYAWNRDSQAHPSRCNLRFAADDVISGPVHSNDSLLICGSEFNGKVTTSNPNAPHWLKDSASCAAPKFNSGLPVQTPKIGMPATNLEQKKETRYDLGDTVPRPGCLYTGPTVITYTSDGKMNVKSPFSTRTQVAGNPARAGREAAQCGREAALKSSAGATIAVLAENLIFVQDVPSDPLDPNYWANTANPGGGYSCKSSGTGWSFGGNSFPRADETVPWASPSHYQCRKGDVFIQGTLKGKMTVYAENYVYITGDIKYVDKLKDILGLVGQSAVWVWNPVECTNTNRENECIRGDFFYGDNRRIDAAILSVGHTFTVQNYTIEDGGANAGRGTLTVSGAIAQNFRGAVATAAGTGYKKDYKYDDRFRYLAPPKFLSPVSTTYGISQLVEIQAAFAPDGTSR</sequence>
<feature type="transmembrane region" description="Helical" evidence="1">
    <location>
        <begin position="16"/>
        <end position="40"/>
    </location>
</feature>